<accession>L0A1L5</accession>
<keyword evidence="3" id="KW-1003">Cell membrane</keyword>
<keyword evidence="2 7" id="KW-0813">Transport</keyword>
<dbReference type="Gene3D" id="1.10.3720.10">
    <property type="entry name" value="MetI-like"/>
    <property type="match status" value="1"/>
</dbReference>
<keyword evidence="5 7" id="KW-1133">Transmembrane helix</keyword>
<dbReference type="CDD" id="cd06261">
    <property type="entry name" value="TM_PBP2"/>
    <property type="match status" value="1"/>
</dbReference>
<feature type="domain" description="ABC transmembrane type-1" evidence="8">
    <location>
        <begin position="84"/>
        <end position="273"/>
    </location>
</feature>
<evidence type="ECO:0000256" key="6">
    <source>
        <dbReference type="ARBA" id="ARBA00023136"/>
    </source>
</evidence>
<feature type="transmembrane region" description="Helical" evidence="7">
    <location>
        <begin position="83"/>
        <end position="107"/>
    </location>
</feature>
<dbReference type="SUPFAM" id="SSF161098">
    <property type="entry name" value="MetI-like"/>
    <property type="match status" value="1"/>
</dbReference>
<evidence type="ECO:0000256" key="3">
    <source>
        <dbReference type="ARBA" id="ARBA00022475"/>
    </source>
</evidence>
<protein>
    <submittedName>
        <fullName evidence="9">ABC-type sugar transport system, permease component</fullName>
    </submittedName>
</protein>
<dbReference type="Pfam" id="PF00528">
    <property type="entry name" value="BPD_transp_1"/>
    <property type="match status" value="1"/>
</dbReference>
<dbReference type="PANTHER" id="PTHR43744">
    <property type="entry name" value="ABC TRANSPORTER PERMEASE PROTEIN MG189-RELATED-RELATED"/>
    <property type="match status" value="1"/>
</dbReference>
<keyword evidence="6 7" id="KW-0472">Membrane</keyword>
<dbReference type="EMBL" id="CP003382">
    <property type="protein sequence ID" value="AFZ66905.1"/>
    <property type="molecule type" value="Genomic_DNA"/>
</dbReference>
<keyword evidence="4 7" id="KW-0812">Transmembrane</keyword>
<dbReference type="Proteomes" id="UP000010467">
    <property type="component" value="Chromosome"/>
</dbReference>
<dbReference type="KEGG" id="dpd:Deipe_1356"/>
<evidence type="ECO:0000256" key="1">
    <source>
        <dbReference type="ARBA" id="ARBA00004651"/>
    </source>
</evidence>
<name>L0A1L5_DEIPD</name>
<keyword evidence="9" id="KW-0762">Sugar transport</keyword>
<feature type="transmembrane region" description="Helical" evidence="7">
    <location>
        <begin position="207"/>
        <end position="229"/>
    </location>
</feature>
<comment type="similarity">
    <text evidence="7">Belongs to the binding-protein-dependent transport system permease family.</text>
</comment>
<evidence type="ECO:0000313" key="10">
    <source>
        <dbReference type="Proteomes" id="UP000010467"/>
    </source>
</evidence>
<sequence length="288" mass="31979">MSRALDANTSHSTRNFRQRRRVSQWAQEILGVVVAGLFLIPLVWMLLAALKDPSEVFTGTLLPEKWMWQNFVKAWNTAPFARYLLNSLFVSGTVTFVVLLTSSMAGFAFSRLHFPGRQWLFLIALGTLMIPGDVLLIPNFITMREFGWVNSYQALIVPFLASGFGVFLMRQAFMRTPVELEDAARIDGAKPAQFLFRILMPLNGPSLSALGVLTFLGTYNALVWPFIAASREEVRTVQVGLASFNNLEVLNLPVILAATTIVVAPVLIVYAFAQKWFIESAASSGLKG</sequence>
<comment type="subcellular location">
    <subcellularLocation>
        <location evidence="1 7">Cell membrane</location>
        <topology evidence="1 7">Multi-pass membrane protein</topology>
    </subcellularLocation>
</comment>
<dbReference type="GO" id="GO:0005886">
    <property type="term" value="C:plasma membrane"/>
    <property type="evidence" value="ECO:0007669"/>
    <property type="project" value="UniProtKB-SubCell"/>
</dbReference>
<keyword evidence="10" id="KW-1185">Reference proteome</keyword>
<dbReference type="PROSITE" id="PS50928">
    <property type="entry name" value="ABC_TM1"/>
    <property type="match status" value="1"/>
</dbReference>
<feature type="transmembrane region" description="Helical" evidence="7">
    <location>
        <begin position="249"/>
        <end position="273"/>
    </location>
</feature>
<dbReference type="PANTHER" id="PTHR43744:SF12">
    <property type="entry name" value="ABC TRANSPORTER PERMEASE PROTEIN MG189-RELATED"/>
    <property type="match status" value="1"/>
</dbReference>
<gene>
    <name evidence="9" type="ordered locus">Deipe_1356</name>
</gene>
<dbReference type="RefSeq" id="WP_015235213.1">
    <property type="nucleotide sequence ID" value="NC_019793.1"/>
</dbReference>
<dbReference type="eggNOG" id="COG0395">
    <property type="taxonomic scope" value="Bacteria"/>
</dbReference>
<feature type="transmembrane region" description="Helical" evidence="7">
    <location>
        <begin position="119"/>
        <end position="140"/>
    </location>
</feature>
<dbReference type="HOGENOM" id="CLU_016047_1_1_0"/>
<evidence type="ECO:0000313" key="9">
    <source>
        <dbReference type="EMBL" id="AFZ66905.1"/>
    </source>
</evidence>
<evidence type="ECO:0000256" key="4">
    <source>
        <dbReference type="ARBA" id="ARBA00022692"/>
    </source>
</evidence>
<reference evidence="10" key="1">
    <citation type="submission" date="2012-03" db="EMBL/GenBank/DDBJ databases">
        <title>Complete sequence of chromosome of Deinococcus peraridilitoris DSM 19664.</title>
        <authorList>
            <person name="Lucas S."/>
            <person name="Copeland A."/>
            <person name="Lapidus A."/>
            <person name="Glavina del Rio T."/>
            <person name="Dalin E."/>
            <person name="Tice H."/>
            <person name="Bruce D."/>
            <person name="Goodwin L."/>
            <person name="Pitluck S."/>
            <person name="Peters L."/>
            <person name="Mikhailova N."/>
            <person name="Lu M."/>
            <person name="Kyrpides N."/>
            <person name="Mavromatis K."/>
            <person name="Ivanova N."/>
            <person name="Brettin T."/>
            <person name="Detter J.C."/>
            <person name="Han C."/>
            <person name="Larimer F."/>
            <person name="Land M."/>
            <person name="Hauser L."/>
            <person name="Markowitz V."/>
            <person name="Cheng J.-F."/>
            <person name="Hugenholtz P."/>
            <person name="Woyke T."/>
            <person name="Wu D."/>
            <person name="Pukall R."/>
            <person name="Steenblock K."/>
            <person name="Brambilla E."/>
            <person name="Klenk H.-P."/>
            <person name="Eisen J.A."/>
        </authorList>
    </citation>
    <scope>NUCLEOTIDE SEQUENCE [LARGE SCALE GENOMIC DNA]</scope>
    <source>
        <strain evidence="10">DSM 19664 / LMG 22246 / CIP 109416 / KR-200</strain>
    </source>
</reference>
<proteinExistence type="inferred from homology"/>
<feature type="transmembrane region" description="Helical" evidence="7">
    <location>
        <begin position="29"/>
        <end position="50"/>
    </location>
</feature>
<evidence type="ECO:0000259" key="8">
    <source>
        <dbReference type="PROSITE" id="PS50928"/>
    </source>
</evidence>
<evidence type="ECO:0000256" key="7">
    <source>
        <dbReference type="RuleBase" id="RU363032"/>
    </source>
</evidence>
<evidence type="ECO:0000256" key="2">
    <source>
        <dbReference type="ARBA" id="ARBA00022448"/>
    </source>
</evidence>
<organism evidence="9 10">
    <name type="scientific">Deinococcus peraridilitoris (strain DSM 19664 / LMG 22246 / CIP 109416 / KR-200)</name>
    <dbReference type="NCBI Taxonomy" id="937777"/>
    <lineage>
        <taxon>Bacteria</taxon>
        <taxon>Thermotogati</taxon>
        <taxon>Deinococcota</taxon>
        <taxon>Deinococci</taxon>
        <taxon>Deinococcales</taxon>
        <taxon>Deinococcaceae</taxon>
        <taxon>Deinococcus</taxon>
    </lineage>
</organism>
<dbReference type="GO" id="GO:0055085">
    <property type="term" value="P:transmembrane transport"/>
    <property type="evidence" value="ECO:0007669"/>
    <property type="project" value="InterPro"/>
</dbReference>
<dbReference type="OrthoDB" id="9771544at2"/>
<feature type="transmembrane region" description="Helical" evidence="7">
    <location>
        <begin position="152"/>
        <end position="169"/>
    </location>
</feature>
<dbReference type="STRING" id="937777.Deipe_1356"/>
<dbReference type="PATRIC" id="fig|937777.3.peg.1361"/>
<evidence type="ECO:0000256" key="5">
    <source>
        <dbReference type="ARBA" id="ARBA00022989"/>
    </source>
</evidence>
<dbReference type="InterPro" id="IPR000515">
    <property type="entry name" value="MetI-like"/>
</dbReference>
<dbReference type="InterPro" id="IPR035906">
    <property type="entry name" value="MetI-like_sf"/>
</dbReference>
<dbReference type="AlphaFoldDB" id="L0A1L5"/>